<gene>
    <name evidence="1" type="ORF">NC653_035968</name>
</gene>
<dbReference type="Proteomes" id="UP001164929">
    <property type="component" value="Chromosome 16"/>
</dbReference>
<comment type="caution">
    <text evidence="1">The sequence shown here is derived from an EMBL/GenBank/DDBJ whole genome shotgun (WGS) entry which is preliminary data.</text>
</comment>
<accession>A0AAD6PUC7</accession>
<organism evidence="1 2">
    <name type="scientific">Populus alba x Populus x berolinensis</name>
    <dbReference type="NCBI Taxonomy" id="444605"/>
    <lineage>
        <taxon>Eukaryota</taxon>
        <taxon>Viridiplantae</taxon>
        <taxon>Streptophyta</taxon>
        <taxon>Embryophyta</taxon>
        <taxon>Tracheophyta</taxon>
        <taxon>Spermatophyta</taxon>
        <taxon>Magnoliopsida</taxon>
        <taxon>eudicotyledons</taxon>
        <taxon>Gunneridae</taxon>
        <taxon>Pentapetalae</taxon>
        <taxon>rosids</taxon>
        <taxon>fabids</taxon>
        <taxon>Malpighiales</taxon>
        <taxon>Salicaceae</taxon>
        <taxon>Saliceae</taxon>
        <taxon>Populus</taxon>
    </lineage>
</organism>
<name>A0AAD6PUC7_9ROSI</name>
<sequence length="94" mass="10745">MAQGRRGALSLCACMVGDWNRTNEAAFRHQMGLRNPHNVSVSIPPKPHLFIQRSKLRPLQNTGNKRRKNLLKTGFMFLSLHFHCHTSIYLCSAE</sequence>
<dbReference type="AlphaFoldDB" id="A0AAD6PUC7"/>
<evidence type="ECO:0000313" key="2">
    <source>
        <dbReference type="Proteomes" id="UP001164929"/>
    </source>
</evidence>
<evidence type="ECO:0000313" key="1">
    <source>
        <dbReference type="EMBL" id="KAJ6967896.1"/>
    </source>
</evidence>
<reference evidence="1 2" key="1">
    <citation type="journal article" date="2023" name="Mol. Ecol. Resour.">
        <title>Chromosome-level genome assembly of a triploid poplar Populus alba 'Berolinensis'.</title>
        <authorList>
            <person name="Chen S."/>
            <person name="Yu Y."/>
            <person name="Wang X."/>
            <person name="Wang S."/>
            <person name="Zhang T."/>
            <person name="Zhou Y."/>
            <person name="He R."/>
            <person name="Meng N."/>
            <person name="Wang Y."/>
            <person name="Liu W."/>
            <person name="Liu Z."/>
            <person name="Liu J."/>
            <person name="Guo Q."/>
            <person name="Huang H."/>
            <person name="Sederoff R.R."/>
            <person name="Wang G."/>
            <person name="Qu G."/>
            <person name="Chen S."/>
        </authorList>
    </citation>
    <scope>NUCLEOTIDE SEQUENCE [LARGE SCALE GENOMIC DNA]</scope>
    <source>
        <strain evidence="1">SC-2020</strain>
    </source>
</reference>
<protein>
    <submittedName>
        <fullName evidence="1">Uncharacterized protein</fullName>
    </submittedName>
</protein>
<proteinExistence type="predicted"/>
<dbReference type="EMBL" id="JAQIZT010000016">
    <property type="protein sequence ID" value="KAJ6967896.1"/>
    <property type="molecule type" value="Genomic_DNA"/>
</dbReference>
<keyword evidence="2" id="KW-1185">Reference proteome</keyword>